<keyword evidence="3" id="KW-1185">Reference proteome</keyword>
<accession>A0ABR6NGX7</accession>
<protein>
    <submittedName>
        <fullName evidence="2">Uncharacterized protein</fullName>
    </submittedName>
</protein>
<reference evidence="2 3" key="1">
    <citation type="submission" date="2020-08" db="EMBL/GenBank/DDBJ databases">
        <title>Exploring microbial biodiversity for novel pathways involved in the catabolism of aromatic compounds derived from lignin.</title>
        <authorList>
            <person name="Elkins J."/>
        </authorList>
    </citation>
    <scope>NUCLEOTIDE SEQUENCE [LARGE SCALE GENOMIC DNA]</scope>
    <source>
        <strain evidence="2 3">B1D3A</strain>
    </source>
</reference>
<proteinExistence type="predicted"/>
<organism evidence="2 3">
    <name type="scientific">Sphingobium lignivorans</name>
    <dbReference type="NCBI Taxonomy" id="2735886"/>
    <lineage>
        <taxon>Bacteria</taxon>
        <taxon>Pseudomonadati</taxon>
        <taxon>Pseudomonadota</taxon>
        <taxon>Alphaproteobacteria</taxon>
        <taxon>Sphingomonadales</taxon>
        <taxon>Sphingomonadaceae</taxon>
        <taxon>Sphingobium</taxon>
    </lineage>
</organism>
<evidence type="ECO:0000256" key="1">
    <source>
        <dbReference type="SAM" id="MobiDB-lite"/>
    </source>
</evidence>
<comment type="caution">
    <text evidence="2">The sequence shown here is derived from an EMBL/GenBank/DDBJ whole genome shotgun (WGS) entry which is preliminary data.</text>
</comment>
<gene>
    <name evidence="2" type="ORF">HNP60_002508</name>
</gene>
<sequence>MDFDTIVIARRLQDTGATIRVQTTAAEGERQFRFDASDAMDFLTHPRAWTATGLRTPADGRLGDERYEGDPDDWMEIEFGEPDPAITPFR</sequence>
<evidence type="ECO:0000313" key="3">
    <source>
        <dbReference type="Proteomes" id="UP001138540"/>
    </source>
</evidence>
<feature type="region of interest" description="Disordered" evidence="1">
    <location>
        <begin position="68"/>
        <end position="90"/>
    </location>
</feature>
<dbReference type="EMBL" id="JACHKA010000001">
    <property type="protein sequence ID" value="MBB5986534.1"/>
    <property type="molecule type" value="Genomic_DNA"/>
</dbReference>
<feature type="compositionally biased region" description="Acidic residues" evidence="1">
    <location>
        <begin position="70"/>
        <end position="81"/>
    </location>
</feature>
<name>A0ABR6NGX7_9SPHN</name>
<evidence type="ECO:0000313" key="2">
    <source>
        <dbReference type="EMBL" id="MBB5986534.1"/>
    </source>
</evidence>
<dbReference type="RefSeq" id="WP_184154146.1">
    <property type="nucleotide sequence ID" value="NZ_JACHKA010000001.1"/>
</dbReference>
<dbReference type="Proteomes" id="UP001138540">
    <property type="component" value="Unassembled WGS sequence"/>
</dbReference>